<proteinExistence type="predicted"/>
<dbReference type="AlphaFoldDB" id="A0A8D8ZB36"/>
<organism evidence="1">
    <name type="scientific">Cacopsylla melanoneura</name>
    <dbReference type="NCBI Taxonomy" id="428564"/>
    <lineage>
        <taxon>Eukaryota</taxon>
        <taxon>Metazoa</taxon>
        <taxon>Ecdysozoa</taxon>
        <taxon>Arthropoda</taxon>
        <taxon>Hexapoda</taxon>
        <taxon>Insecta</taxon>
        <taxon>Pterygota</taxon>
        <taxon>Neoptera</taxon>
        <taxon>Paraneoptera</taxon>
        <taxon>Hemiptera</taxon>
        <taxon>Sternorrhyncha</taxon>
        <taxon>Psylloidea</taxon>
        <taxon>Psyllidae</taxon>
        <taxon>Psyllinae</taxon>
        <taxon>Cacopsylla</taxon>
    </lineage>
</organism>
<accession>A0A8D8ZB36</accession>
<dbReference type="EMBL" id="HBUF01459947">
    <property type="protein sequence ID" value="CAG6744122.1"/>
    <property type="molecule type" value="Transcribed_RNA"/>
</dbReference>
<sequence>MPKRKPYHSKTITTFLLHIMSHNLHLVSNITNKYSPGFLPGIISRYEPGVHEMDASELSLHLGASLRSVSPPSPGNNRNTLLRSSANPWDKLYGQTSLCATHLYATYLRVTHPGYDLTNRSFLRKIDTSYYPTILQSIAPPSPPLFNAADDHVITVTLTPAGTDYVESPGLAIYGAPGNGKSYAQSRFLYRHADTDFLYDPDKRVVNQLASLGVTIFSNQYDLLIGNVPLIMFLPSNKLMVDRILSKTDVNASVADKWVTDLEARVKDVRARADCIRRDKKCVIFVRTDRPEYIVDVISGLCNAS</sequence>
<evidence type="ECO:0000313" key="1">
    <source>
        <dbReference type="EMBL" id="CAG6744122.1"/>
    </source>
</evidence>
<name>A0A8D8ZB36_9HEMI</name>
<reference evidence="1" key="1">
    <citation type="submission" date="2021-05" db="EMBL/GenBank/DDBJ databases">
        <authorList>
            <person name="Alioto T."/>
            <person name="Alioto T."/>
            <person name="Gomez Garrido J."/>
        </authorList>
    </citation>
    <scope>NUCLEOTIDE SEQUENCE</scope>
</reference>
<protein>
    <submittedName>
        <fullName evidence="1">Uncharacterized protein</fullName>
    </submittedName>
</protein>